<evidence type="ECO:0000313" key="2">
    <source>
        <dbReference type="Proteomes" id="UP000001401"/>
    </source>
</evidence>
<dbReference type="HOGENOM" id="CLU_189106_0_0_9"/>
<dbReference type="eggNOG" id="ENOG5033A7A">
    <property type="taxonomic scope" value="Bacteria"/>
</dbReference>
<organism evidence="1 2">
    <name type="scientific">Evansella cellulosilytica (strain ATCC 21833 / DSM 2522 / FERM P-1141 / JCM 9156 / N-4)</name>
    <name type="common">Bacillus cellulosilyticus</name>
    <dbReference type="NCBI Taxonomy" id="649639"/>
    <lineage>
        <taxon>Bacteria</taxon>
        <taxon>Bacillati</taxon>
        <taxon>Bacillota</taxon>
        <taxon>Bacilli</taxon>
        <taxon>Bacillales</taxon>
        <taxon>Bacillaceae</taxon>
        <taxon>Evansella</taxon>
    </lineage>
</organism>
<dbReference type="Proteomes" id="UP000001401">
    <property type="component" value="Chromosome"/>
</dbReference>
<evidence type="ECO:0000313" key="1">
    <source>
        <dbReference type="EMBL" id="ADU32523.1"/>
    </source>
</evidence>
<dbReference type="RefSeq" id="WP_013490849.1">
    <property type="nucleotide sequence ID" value="NC_014829.1"/>
</dbReference>
<protein>
    <submittedName>
        <fullName evidence="1">Uncharacterized protein</fullName>
    </submittedName>
</protein>
<dbReference type="Pfam" id="PF20293">
    <property type="entry name" value="MC6"/>
    <property type="match status" value="1"/>
</dbReference>
<dbReference type="EMBL" id="CP002394">
    <property type="protein sequence ID" value="ADU32523.1"/>
    <property type="molecule type" value="Genomic_DNA"/>
</dbReference>
<keyword evidence="2" id="KW-1185">Reference proteome</keyword>
<reference evidence="1 2" key="1">
    <citation type="submission" date="2010-12" db="EMBL/GenBank/DDBJ databases">
        <title>Complete sequence of Bacillus cellulosilyticus DSM 2522.</title>
        <authorList>
            <consortium name="US DOE Joint Genome Institute"/>
            <person name="Lucas S."/>
            <person name="Copeland A."/>
            <person name="Lapidus A."/>
            <person name="Cheng J.-F."/>
            <person name="Bruce D."/>
            <person name="Goodwin L."/>
            <person name="Pitluck S."/>
            <person name="Chertkov O."/>
            <person name="Detter J.C."/>
            <person name="Han C."/>
            <person name="Tapia R."/>
            <person name="Land M."/>
            <person name="Hauser L."/>
            <person name="Jeffries C."/>
            <person name="Kyrpides N."/>
            <person name="Ivanova N."/>
            <person name="Mikhailova N."/>
            <person name="Brumm P."/>
            <person name="Mead D."/>
            <person name="Woyke T."/>
        </authorList>
    </citation>
    <scope>NUCLEOTIDE SEQUENCE [LARGE SCALE GENOMIC DNA]</scope>
    <source>
        <strain evidence="2">ATCC 21833 / DSM 2522 / FERM P-1141 / JCM 9156 / N-4</strain>
    </source>
</reference>
<accession>E6TZV7</accession>
<sequence length="83" mass="9483">MILPQKHIKLSESIFAMGAIIYSLLDDNKSVGVDELWERLKSKNQNEKIIDNYSFDKFIISLDYLFTIGIINSNEKGGLTKCI</sequence>
<name>E6TZV7_EVAC2</name>
<dbReference type="KEGG" id="bco:Bcell_4296"/>
<gene>
    <name evidence="1" type="ordered locus">Bcell_4296</name>
</gene>
<dbReference type="InterPro" id="IPR046897">
    <property type="entry name" value="ABC-3C_MC6"/>
</dbReference>
<dbReference type="AlphaFoldDB" id="E6TZV7"/>
<dbReference type="STRING" id="649639.Bcell_4296"/>
<proteinExistence type="predicted"/>
<dbReference type="OrthoDB" id="2084588at2"/>